<dbReference type="PANTHER" id="PTHR24148">
    <property type="entry name" value="ANKYRIN REPEAT DOMAIN-CONTAINING PROTEIN 39 HOMOLOG-RELATED"/>
    <property type="match status" value="1"/>
</dbReference>
<accession>A0ABR0EFU7</accession>
<protein>
    <recommendedName>
        <fullName evidence="1">Heterokaryon incompatibility domain-containing protein</fullName>
    </recommendedName>
</protein>
<gene>
    <name evidence="2" type="ORF">PRZ48_008575</name>
</gene>
<name>A0ABR0EFU7_ZASCE</name>
<dbReference type="EMBL" id="JAXOVC010000006">
    <property type="protein sequence ID" value="KAK4500386.1"/>
    <property type="molecule type" value="Genomic_DNA"/>
</dbReference>
<evidence type="ECO:0000313" key="3">
    <source>
        <dbReference type="Proteomes" id="UP001305779"/>
    </source>
</evidence>
<dbReference type="PANTHER" id="PTHR24148:SF73">
    <property type="entry name" value="HET DOMAIN PROTEIN (AFU_ORTHOLOGUE AFUA_8G01020)"/>
    <property type="match status" value="1"/>
</dbReference>
<reference evidence="2 3" key="1">
    <citation type="journal article" date="2023" name="G3 (Bethesda)">
        <title>A chromosome-level genome assembly of Zasmidium syzygii isolated from banana leaves.</title>
        <authorList>
            <person name="van Westerhoven A.C."/>
            <person name="Mehrabi R."/>
            <person name="Talebi R."/>
            <person name="Steentjes M.B.F."/>
            <person name="Corcolon B."/>
            <person name="Chong P.A."/>
            <person name="Kema G.H.J."/>
            <person name="Seidl M.F."/>
        </authorList>
    </citation>
    <scope>NUCLEOTIDE SEQUENCE [LARGE SCALE GENOMIC DNA]</scope>
    <source>
        <strain evidence="2 3">P124</strain>
    </source>
</reference>
<comment type="caution">
    <text evidence="2">The sequence shown here is derived from an EMBL/GenBank/DDBJ whole genome shotgun (WGS) entry which is preliminary data.</text>
</comment>
<organism evidence="2 3">
    <name type="scientific">Zasmidium cellare</name>
    <name type="common">Wine cellar mold</name>
    <name type="synonym">Racodium cellare</name>
    <dbReference type="NCBI Taxonomy" id="395010"/>
    <lineage>
        <taxon>Eukaryota</taxon>
        <taxon>Fungi</taxon>
        <taxon>Dikarya</taxon>
        <taxon>Ascomycota</taxon>
        <taxon>Pezizomycotina</taxon>
        <taxon>Dothideomycetes</taxon>
        <taxon>Dothideomycetidae</taxon>
        <taxon>Mycosphaerellales</taxon>
        <taxon>Mycosphaerellaceae</taxon>
        <taxon>Zasmidium</taxon>
    </lineage>
</organism>
<sequence length="575" mass="66118">MQAVSASHREVSTFQHEQLSDPSKQIRLLKYLPSVDDDEIDLEISTHSLENAPDYQAISYTWGEIDLTPVTVNSQTLDVRRNCHYALWQVRLHYSSDYIWIDSICIDQSNLREKGIQVSIMFEIYSRASRVLACVGPHENNSKLFLQLNEPHVDLARRDMNAYQSFSVADYHFTFRPNFRRLWVVQELFAARKRLEILCGADRFSWTQVCLMRSYDPNGDEEAWYKPGNPTRIMPRPEPVPLEVAFTTIGGYVCSDPRDQIYGRLALIKCPPGCDPIMPGYERGTFSLARQLTDYMDDGAIEEMLRALKVSHKTQEMKDLVAARQSIQVDDCGPPYGEERKYSRSEYISGRKAIRFSRLEEDEEGNLTASLLDFFDVKDDRVKDQEALSRLLTDSSEIASHLLQSRSLTGNRTIAASIPATARKGDILLLCDGHRYSRNERCFYWILLVLRHNHNDYYDIVGQGILPSTCGLDTEAYDNANQSYAKLEVSFTTEDMLCFVGQDLHANDVERMGWKHCDIEAYKWRLTTCPVLDLVCAAKITWEGGAEEAKRLPIEKDERGFTIQQQELGRMYYFD</sequence>
<feature type="domain" description="Heterokaryon incompatibility" evidence="1">
    <location>
        <begin position="55"/>
        <end position="187"/>
    </location>
</feature>
<evidence type="ECO:0000313" key="2">
    <source>
        <dbReference type="EMBL" id="KAK4500386.1"/>
    </source>
</evidence>
<keyword evidence="3" id="KW-1185">Reference proteome</keyword>
<dbReference type="InterPro" id="IPR052895">
    <property type="entry name" value="HetReg/Transcr_Mod"/>
</dbReference>
<dbReference type="Proteomes" id="UP001305779">
    <property type="component" value="Unassembled WGS sequence"/>
</dbReference>
<proteinExistence type="predicted"/>
<dbReference type="Pfam" id="PF06985">
    <property type="entry name" value="HET"/>
    <property type="match status" value="1"/>
</dbReference>
<evidence type="ECO:0000259" key="1">
    <source>
        <dbReference type="Pfam" id="PF06985"/>
    </source>
</evidence>
<dbReference type="InterPro" id="IPR010730">
    <property type="entry name" value="HET"/>
</dbReference>